<dbReference type="RefSeq" id="WP_240976620.1">
    <property type="nucleotide sequence ID" value="NZ_JAATER010000243.1"/>
</dbReference>
<dbReference type="InterPro" id="IPR014729">
    <property type="entry name" value="Rossmann-like_a/b/a_fold"/>
</dbReference>
<dbReference type="Proteomes" id="UP001142374">
    <property type="component" value="Unassembled WGS sequence"/>
</dbReference>
<dbReference type="InterPro" id="IPR006016">
    <property type="entry name" value="UspA"/>
</dbReference>
<dbReference type="InterPro" id="IPR006015">
    <property type="entry name" value="Universal_stress_UspA"/>
</dbReference>
<dbReference type="EMBL" id="JANIID010000011">
    <property type="protein sequence ID" value="MCQ8771082.1"/>
    <property type="molecule type" value="Genomic_DNA"/>
</dbReference>
<accession>A0A9X2LHR7</accession>
<dbReference type="Pfam" id="PF00582">
    <property type="entry name" value="Usp"/>
    <property type="match status" value="2"/>
</dbReference>
<dbReference type="PANTHER" id="PTHR46553">
    <property type="entry name" value="ADENINE NUCLEOTIDE ALPHA HYDROLASES-LIKE SUPERFAMILY PROTEIN"/>
    <property type="match status" value="1"/>
</dbReference>
<gene>
    <name evidence="3" type="ORF">NQU55_15090</name>
</gene>
<sequence length="305" mass="32592">MEGKEQNPFRYEAVGAMEFPLVVGVDGSDGSLVALDWAVEEAARFGLSLRVVHASLWERYEGPVPSFNDERPADGFMAERVLAAARQRAGQLHPEVKVDAVTVPSDAADALVDESRKAAALVTGSSGRGVLRGMLLGSVSLAVAGRAHCPVTVVRGEERNIRGTAHKVVVGVEEGQEAAGAVRFALREAERRGCEVEAVRAWRAPQQPTDPLMVLDDSARVYAEQATDVLEEVLDAAQSEYPQVTIRRTIVEGPAHKALLQPSADAGLLVLGASRRQDHRGLHLGRVSHTALHHAACPVAIVPHG</sequence>
<evidence type="ECO:0000256" key="1">
    <source>
        <dbReference type="ARBA" id="ARBA00008791"/>
    </source>
</evidence>
<feature type="domain" description="UspA" evidence="2">
    <location>
        <begin position="21"/>
        <end position="155"/>
    </location>
</feature>
<keyword evidence="4" id="KW-1185">Reference proteome</keyword>
<comment type="caution">
    <text evidence="3">The sequence shown here is derived from an EMBL/GenBank/DDBJ whole genome shotgun (WGS) entry which is preliminary data.</text>
</comment>
<protein>
    <submittedName>
        <fullName evidence="3">Universal stress protein</fullName>
    </submittedName>
</protein>
<dbReference type="PRINTS" id="PR01438">
    <property type="entry name" value="UNVRSLSTRESS"/>
</dbReference>
<dbReference type="AlphaFoldDB" id="A0A9X2LHR7"/>
<organism evidence="3 4">
    <name type="scientific">Streptomyces telluris</name>
    <dbReference type="NCBI Taxonomy" id="2720021"/>
    <lineage>
        <taxon>Bacteria</taxon>
        <taxon>Bacillati</taxon>
        <taxon>Actinomycetota</taxon>
        <taxon>Actinomycetes</taxon>
        <taxon>Kitasatosporales</taxon>
        <taxon>Streptomycetaceae</taxon>
        <taxon>Streptomyces</taxon>
    </lineage>
</organism>
<evidence type="ECO:0000259" key="2">
    <source>
        <dbReference type="Pfam" id="PF00582"/>
    </source>
</evidence>
<proteinExistence type="inferred from homology"/>
<evidence type="ECO:0000313" key="4">
    <source>
        <dbReference type="Proteomes" id="UP001142374"/>
    </source>
</evidence>
<dbReference type="Gene3D" id="3.40.50.620">
    <property type="entry name" value="HUPs"/>
    <property type="match status" value="2"/>
</dbReference>
<dbReference type="PANTHER" id="PTHR46553:SF3">
    <property type="entry name" value="ADENINE NUCLEOTIDE ALPHA HYDROLASES-LIKE SUPERFAMILY PROTEIN"/>
    <property type="match status" value="1"/>
</dbReference>
<feature type="domain" description="UspA" evidence="2">
    <location>
        <begin position="166"/>
        <end position="303"/>
    </location>
</feature>
<comment type="similarity">
    <text evidence="1">Belongs to the universal stress protein A family.</text>
</comment>
<name>A0A9X2LHR7_9ACTN</name>
<evidence type="ECO:0000313" key="3">
    <source>
        <dbReference type="EMBL" id="MCQ8771082.1"/>
    </source>
</evidence>
<dbReference type="SUPFAM" id="SSF52402">
    <property type="entry name" value="Adenine nucleotide alpha hydrolases-like"/>
    <property type="match status" value="2"/>
</dbReference>
<reference evidence="3" key="1">
    <citation type="submission" date="2022-06" db="EMBL/GenBank/DDBJ databases">
        <title>WGS of actinobacteria.</title>
        <authorList>
            <person name="Thawai C."/>
        </authorList>
    </citation>
    <scope>NUCLEOTIDE SEQUENCE</scope>
    <source>
        <strain evidence="3">AA8</strain>
    </source>
</reference>